<evidence type="ECO:0000313" key="2">
    <source>
        <dbReference type="EMBL" id="CRZ35728.1"/>
    </source>
</evidence>
<feature type="domain" description="DUF8091" evidence="1">
    <location>
        <begin position="29"/>
        <end position="182"/>
    </location>
</feature>
<sequence>MDKELFKKICDEVIGNERISMGIGTLGEKSLHCVLKNYYDLNTQNHEIKINGYVADIFNGHEIIEIQTQGFNRLRKKIPVFLNCYPLTIVYPIPYIKWIYWIDPETKKVSPPRKSPKKGSPYMIFWELYKIKNYLTLPNLKFKIVLLNIEEYRFLNGWSKDKKKGSSRYDRIPTDIVDEIYIAGPDDYKLLIPDTLDKEFTSGDFHLASGLSKNTSSIALNILNYVGCIERIGKKGHSILYRRKN</sequence>
<keyword evidence="3" id="KW-1185">Reference proteome</keyword>
<proteinExistence type="predicted"/>
<protein>
    <submittedName>
        <fullName evidence="2">Putative membrane protein</fullName>
    </submittedName>
</protein>
<name>A0A0H5SZB3_HERHM</name>
<reference evidence="2 3" key="1">
    <citation type="submission" date="2015-06" db="EMBL/GenBank/DDBJ databases">
        <authorList>
            <person name="Wibberg Daniel"/>
        </authorList>
    </citation>
    <scope>NUCLEOTIDE SEQUENCE [LARGE SCALE GENOMIC DNA]</scope>
    <source>
        <strain evidence="2 3">T3/55T</strain>
    </source>
</reference>
<accession>A0A0H5SZB3</accession>
<evidence type="ECO:0000313" key="3">
    <source>
        <dbReference type="Proteomes" id="UP000236497"/>
    </source>
</evidence>
<evidence type="ECO:0000259" key="1">
    <source>
        <dbReference type="Pfam" id="PF26351"/>
    </source>
</evidence>
<organism evidence="2 3">
    <name type="scientific">Herbinix hemicellulosilytica</name>
    <dbReference type="NCBI Taxonomy" id="1564487"/>
    <lineage>
        <taxon>Bacteria</taxon>
        <taxon>Bacillati</taxon>
        <taxon>Bacillota</taxon>
        <taxon>Clostridia</taxon>
        <taxon>Lachnospirales</taxon>
        <taxon>Lachnospiraceae</taxon>
        <taxon>Herbinix</taxon>
    </lineage>
</organism>
<dbReference type="Pfam" id="PF26351">
    <property type="entry name" value="DUF8091"/>
    <property type="match status" value="1"/>
</dbReference>
<dbReference type="RefSeq" id="WP_103203803.1">
    <property type="nucleotide sequence ID" value="NZ_CVTD020000028.1"/>
</dbReference>
<dbReference type="InterPro" id="IPR058404">
    <property type="entry name" value="DUF8091"/>
</dbReference>
<dbReference type="EMBL" id="CVTD020000028">
    <property type="protein sequence ID" value="CRZ35728.1"/>
    <property type="molecule type" value="Genomic_DNA"/>
</dbReference>
<dbReference type="AlphaFoldDB" id="A0A0H5SZB3"/>
<dbReference type="Proteomes" id="UP000236497">
    <property type="component" value="Unassembled WGS sequence"/>
</dbReference>
<gene>
    <name evidence="2" type="ORF">HHT355_2545</name>
</gene>
<dbReference type="OrthoDB" id="9778820at2"/>